<feature type="active site" evidence="4">
    <location>
        <position position="109"/>
    </location>
</feature>
<evidence type="ECO:0000256" key="4">
    <source>
        <dbReference type="HAMAP-Rule" id="MF_01113"/>
    </source>
</evidence>
<dbReference type="CDD" id="cd03586">
    <property type="entry name" value="PolY_Pol_IV_kappa"/>
    <property type="match status" value="1"/>
</dbReference>
<dbReference type="PANTHER" id="PTHR11076:SF33">
    <property type="entry name" value="DNA POLYMERASE KAPPA"/>
    <property type="match status" value="1"/>
</dbReference>
<feature type="binding site" evidence="4">
    <location>
        <position position="108"/>
    </location>
    <ligand>
        <name>Mg(2+)</name>
        <dbReference type="ChEBI" id="CHEBI:18420"/>
    </ligand>
</feature>
<dbReference type="NCBIfam" id="NF002677">
    <property type="entry name" value="PRK02406.1"/>
    <property type="match status" value="1"/>
</dbReference>
<keyword evidence="4" id="KW-0963">Cytoplasm</keyword>
<keyword evidence="4" id="KW-0460">Magnesium</keyword>
<dbReference type="PROSITE" id="PS50173">
    <property type="entry name" value="UMUC"/>
    <property type="match status" value="1"/>
</dbReference>
<dbReference type="InterPro" id="IPR043128">
    <property type="entry name" value="Rev_trsase/Diguanyl_cyclase"/>
</dbReference>
<comment type="similarity">
    <text evidence="1 4">Belongs to the DNA polymerase type-Y family.</text>
</comment>
<dbReference type="InterPro" id="IPR050116">
    <property type="entry name" value="DNA_polymerase-Y"/>
</dbReference>
<evidence type="ECO:0000313" key="7">
    <source>
        <dbReference type="Proteomes" id="UP001168823"/>
    </source>
</evidence>
<dbReference type="EMBL" id="JAUMSQ010000042">
    <property type="protein sequence ID" value="MDO3635861.1"/>
    <property type="molecule type" value="Genomic_DNA"/>
</dbReference>
<dbReference type="InterPro" id="IPR043502">
    <property type="entry name" value="DNA/RNA_pol_sf"/>
</dbReference>
<dbReference type="Gene3D" id="3.40.1170.60">
    <property type="match status" value="1"/>
</dbReference>
<evidence type="ECO:0000256" key="1">
    <source>
        <dbReference type="ARBA" id="ARBA00010945"/>
    </source>
</evidence>
<dbReference type="InterPro" id="IPR017961">
    <property type="entry name" value="DNA_pol_Y-fam_little_finger"/>
</dbReference>
<evidence type="ECO:0000313" key="6">
    <source>
        <dbReference type="EMBL" id="MDO3635861.1"/>
    </source>
</evidence>
<comment type="cofactor">
    <cofactor evidence="4">
        <name>Mg(2+)</name>
        <dbReference type="ChEBI" id="CHEBI:18420"/>
    </cofactor>
    <text evidence="4">Binds 2 magnesium ions per subunit.</text>
</comment>
<reference evidence="6" key="1">
    <citation type="submission" date="2023-07" db="EMBL/GenBank/DDBJ databases">
        <title>Mycolicibacterium sp. nov., a novel bacterial species.</title>
        <authorList>
            <person name="Cao Y."/>
        </authorList>
    </citation>
    <scope>NUCLEOTIDE SEQUENCE</scope>
    <source>
        <strain evidence="6">KC 300</strain>
    </source>
</reference>
<dbReference type="PANTHER" id="PTHR11076">
    <property type="entry name" value="DNA REPAIR POLYMERASE UMUC / TRANSFERASE FAMILY MEMBER"/>
    <property type="match status" value="1"/>
</dbReference>
<dbReference type="InterPro" id="IPR024728">
    <property type="entry name" value="PolY_HhH_motif"/>
</dbReference>
<keyword evidence="4" id="KW-0479">Metal-binding</keyword>
<dbReference type="InterPro" id="IPR001126">
    <property type="entry name" value="UmuC"/>
</dbReference>
<comment type="subcellular location">
    <subcellularLocation>
        <location evidence="4">Cytoplasm</location>
    </subcellularLocation>
</comment>
<evidence type="ECO:0000259" key="5">
    <source>
        <dbReference type="PROSITE" id="PS50173"/>
    </source>
</evidence>
<dbReference type="Pfam" id="PF11798">
    <property type="entry name" value="IMS_HHH"/>
    <property type="match status" value="1"/>
</dbReference>
<dbReference type="Gene3D" id="3.30.1490.100">
    <property type="entry name" value="DNA polymerase, Y-family, little finger domain"/>
    <property type="match status" value="1"/>
</dbReference>
<dbReference type="NCBIfam" id="NF003015">
    <property type="entry name" value="PRK03858.1"/>
    <property type="match status" value="1"/>
</dbReference>
<dbReference type="Gene3D" id="3.30.70.270">
    <property type="match status" value="1"/>
</dbReference>
<dbReference type="InterPro" id="IPR022880">
    <property type="entry name" value="DNApol_IV"/>
</dbReference>
<dbReference type="Gene3D" id="1.10.150.20">
    <property type="entry name" value="5' to 3' exonuclease, C-terminal subdomain"/>
    <property type="match status" value="1"/>
</dbReference>
<dbReference type="SUPFAM" id="SSF100879">
    <property type="entry name" value="Lesion bypass DNA polymerase (Y-family), little finger domain"/>
    <property type="match status" value="1"/>
</dbReference>
<protein>
    <recommendedName>
        <fullName evidence="4">DNA polymerase IV</fullName>
        <shortName evidence="4">Pol IV</shortName>
        <ecNumber evidence="4">2.7.7.7</ecNumber>
    </recommendedName>
</protein>
<dbReference type="RefSeq" id="WP_302913729.1">
    <property type="nucleotide sequence ID" value="NZ_JAUMSQ010000042.1"/>
</dbReference>
<keyword evidence="4 6" id="KW-0808">Transferase</keyword>
<keyword evidence="4 6" id="KW-0548">Nucleotidyltransferase</keyword>
<organism evidence="6 7">
    <name type="scientific">Mycolicibacterium arseniciresistens</name>
    <dbReference type="NCBI Taxonomy" id="3062257"/>
    <lineage>
        <taxon>Bacteria</taxon>
        <taxon>Bacillati</taxon>
        <taxon>Actinomycetota</taxon>
        <taxon>Actinomycetes</taxon>
        <taxon>Mycobacteriales</taxon>
        <taxon>Mycobacteriaceae</taxon>
        <taxon>Mycolicibacterium</taxon>
    </lineage>
</organism>
<keyword evidence="4" id="KW-0238">DNA-binding</keyword>
<keyword evidence="4" id="KW-0515">Mutator protein</keyword>
<keyword evidence="7" id="KW-1185">Reference proteome</keyword>
<keyword evidence="4" id="KW-0227">DNA damage</keyword>
<comment type="subunit">
    <text evidence="4">Monomer.</text>
</comment>
<dbReference type="SUPFAM" id="SSF56672">
    <property type="entry name" value="DNA/RNA polymerases"/>
    <property type="match status" value="1"/>
</dbReference>
<dbReference type="HAMAP" id="MF_01113">
    <property type="entry name" value="DNApol_IV"/>
    <property type="match status" value="1"/>
</dbReference>
<keyword evidence="4" id="KW-0234">DNA repair</keyword>
<feature type="binding site" evidence="4">
    <location>
        <position position="18"/>
    </location>
    <ligand>
        <name>Mg(2+)</name>
        <dbReference type="ChEBI" id="CHEBI:18420"/>
    </ligand>
</feature>
<feature type="site" description="Substrate discrimination" evidence="4">
    <location>
        <position position="23"/>
    </location>
</feature>
<comment type="caution">
    <text evidence="6">The sequence shown here is derived from an EMBL/GenBank/DDBJ whole genome shotgun (WGS) entry which is preliminary data.</text>
</comment>
<proteinExistence type="inferred from homology"/>
<dbReference type="Pfam" id="PF00817">
    <property type="entry name" value="IMS"/>
    <property type="match status" value="1"/>
</dbReference>
<keyword evidence="4" id="KW-0235">DNA replication</keyword>
<dbReference type="GO" id="GO:0003887">
    <property type="term" value="F:DNA-directed DNA polymerase activity"/>
    <property type="evidence" value="ECO:0007669"/>
    <property type="project" value="UniProtKB-EC"/>
</dbReference>
<accession>A0ABT8UF89</accession>
<feature type="domain" description="UmuC" evidence="5">
    <location>
        <begin position="14"/>
        <end position="190"/>
    </location>
</feature>
<gene>
    <name evidence="4 6" type="primary">dinB</name>
    <name evidence="6" type="ORF">Q2100_08910</name>
</gene>
<comment type="function">
    <text evidence="2 4">Poorly processive, error-prone DNA polymerase involved in untargeted mutagenesis. Copies undamaged DNA at stalled replication forks, which arise in vivo from mismatched or misaligned primer ends. These misaligned primers can be extended by PolIV. Exhibits no 3'-5' exonuclease (proofreading) activity. May be involved in translesional synthesis, in conjunction with the beta clamp from PolIII.</text>
</comment>
<keyword evidence="4" id="KW-0239">DNA-directed DNA polymerase</keyword>
<evidence type="ECO:0000256" key="2">
    <source>
        <dbReference type="ARBA" id="ARBA00025589"/>
    </source>
</evidence>
<dbReference type="InterPro" id="IPR036775">
    <property type="entry name" value="DNA_pol_Y-fam_lit_finger_sf"/>
</dbReference>
<name>A0ABT8UF89_9MYCO</name>
<sequence>MFVSGRERSNAATILHADLDSFYASVEQRDDPALRGRPVLVGGGVVLAASYEAKAYGVRTAMGGHQARRLCPHAVVVPPRMSAYSQASDAVFEVFRDTTPLVEPLSVDEAFLDVGGLGRVSGTPVQIGARLRERVRDEVGLPITVGIARTKFLAKVASQEGKPDGLLLVPPDRELAFLHPLPVRRLWGVGAKTAEKLHAHGIETVADVAELSEATLGSMVGGAMGRQLYALSRNIDRRRVVTGVRRRSVGAQRALGRAGNSMSAAEVDAVVVNLVDRITRRMRRAGRTGRTVVLRLRFDDFGRATRSLTMPQATASTEAVLAAARELVAAAAPLTAERGLTLVGFAVTNIDSAGAQQLELPFGAAPDAVALDSAMDRVRSRYGNTALTRGVLIGRDPGLEVPHLPD</sequence>
<dbReference type="EC" id="2.7.7.7" evidence="4"/>
<comment type="catalytic activity">
    <reaction evidence="3 4">
        <text>DNA(n) + a 2'-deoxyribonucleoside 5'-triphosphate = DNA(n+1) + diphosphate</text>
        <dbReference type="Rhea" id="RHEA:22508"/>
        <dbReference type="Rhea" id="RHEA-COMP:17339"/>
        <dbReference type="Rhea" id="RHEA-COMP:17340"/>
        <dbReference type="ChEBI" id="CHEBI:33019"/>
        <dbReference type="ChEBI" id="CHEBI:61560"/>
        <dbReference type="ChEBI" id="CHEBI:173112"/>
        <dbReference type="EC" id="2.7.7.7"/>
    </reaction>
</comment>
<dbReference type="Proteomes" id="UP001168823">
    <property type="component" value="Unassembled WGS sequence"/>
</dbReference>
<dbReference type="Pfam" id="PF11799">
    <property type="entry name" value="IMS_C"/>
    <property type="match status" value="1"/>
</dbReference>
<evidence type="ECO:0000256" key="3">
    <source>
        <dbReference type="ARBA" id="ARBA00049244"/>
    </source>
</evidence>